<reference evidence="2" key="1">
    <citation type="submission" date="2018-06" db="EMBL/GenBank/DDBJ databases">
        <authorList>
            <person name="Zhirakovskaya E."/>
        </authorList>
    </citation>
    <scope>NUCLEOTIDE SEQUENCE</scope>
</reference>
<protein>
    <submittedName>
        <fullName evidence="2">Uncharacterized protein</fullName>
    </submittedName>
</protein>
<keyword evidence="1" id="KW-0812">Transmembrane</keyword>
<dbReference type="AlphaFoldDB" id="A0A3B0WVT1"/>
<evidence type="ECO:0000256" key="1">
    <source>
        <dbReference type="SAM" id="Phobius"/>
    </source>
</evidence>
<keyword evidence="1" id="KW-0472">Membrane</keyword>
<keyword evidence="1" id="KW-1133">Transmembrane helix</keyword>
<name>A0A3B0WVT1_9ZZZZ</name>
<gene>
    <name evidence="2" type="ORF">MNBD_GAMMA08-2317</name>
</gene>
<feature type="transmembrane region" description="Helical" evidence="1">
    <location>
        <begin position="193"/>
        <end position="212"/>
    </location>
</feature>
<accession>A0A3B0WVT1</accession>
<evidence type="ECO:0000313" key="2">
    <source>
        <dbReference type="EMBL" id="VAW60148.1"/>
    </source>
</evidence>
<dbReference type="Gene3D" id="2.60.120.380">
    <property type="match status" value="1"/>
</dbReference>
<sequence length="217" mass="23379">MKKIPHINKLAVLALIYSGSASAAYISETLDPNDSFSDAQFISDSLFTTKFDNSINSSRGQNISQLTPHASILGTGDTTVDYFSFQANQGSLTLDIDNGINSGGSFDSWLALYDSSFNLLASNDDAQQDAGSQFSFRGSNFRNFSFDSFIDYQITTGDLYYVVVGGNANPGGIPFGSNYTLHISNERTIGTVVPIPASAWLFISGILGLFGISRRRG</sequence>
<proteinExistence type="predicted"/>
<dbReference type="EMBL" id="UOFH01000125">
    <property type="protein sequence ID" value="VAW60148.1"/>
    <property type="molecule type" value="Genomic_DNA"/>
</dbReference>
<organism evidence="2">
    <name type="scientific">hydrothermal vent metagenome</name>
    <dbReference type="NCBI Taxonomy" id="652676"/>
    <lineage>
        <taxon>unclassified sequences</taxon>
        <taxon>metagenomes</taxon>
        <taxon>ecological metagenomes</taxon>
    </lineage>
</organism>